<dbReference type="KEGG" id="rue:DT065_03850"/>
<dbReference type="PANTHER" id="PTHR33387">
    <property type="entry name" value="RMLC-LIKE JELLY ROLL FOLD PROTEIN"/>
    <property type="match status" value="1"/>
</dbReference>
<accession>A0A345BWA7</accession>
<dbReference type="Gene3D" id="2.60.120.10">
    <property type="entry name" value="Jelly Rolls"/>
    <property type="match status" value="1"/>
</dbReference>
<protein>
    <submittedName>
        <fullName evidence="2">Cupin domain-containing protein</fullName>
    </submittedName>
</protein>
<dbReference type="SUPFAM" id="SSF51182">
    <property type="entry name" value="RmlC-like cupins"/>
    <property type="match status" value="1"/>
</dbReference>
<dbReference type="PANTHER" id="PTHR33387:SF3">
    <property type="entry name" value="DUF985 DOMAIN-CONTAINING PROTEIN"/>
    <property type="match status" value="1"/>
</dbReference>
<keyword evidence="3" id="KW-1185">Reference proteome</keyword>
<dbReference type="InterPro" id="IPR014710">
    <property type="entry name" value="RmlC-like_jellyroll"/>
</dbReference>
<dbReference type="InterPro" id="IPR039935">
    <property type="entry name" value="YML079W-like"/>
</dbReference>
<dbReference type="CDD" id="cd06121">
    <property type="entry name" value="cupin_YML079wp"/>
    <property type="match status" value="1"/>
</dbReference>
<dbReference type="AlphaFoldDB" id="A0A345BWA7"/>
<dbReference type="OrthoDB" id="9798288at2"/>
<dbReference type="Pfam" id="PF06172">
    <property type="entry name" value="Cupin_5"/>
    <property type="match status" value="1"/>
</dbReference>
<evidence type="ECO:0000313" key="2">
    <source>
        <dbReference type="EMBL" id="AXF55238.1"/>
    </source>
</evidence>
<name>A0A345BWA7_9BACI</name>
<dbReference type="InterPro" id="IPR009327">
    <property type="entry name" value="Cupin_DUF985"/>
</dbReference>
<dbReference type="InterPro" id="IPR011051">
    <property type="entry name" value="RmlC_Cupin_sf"/>
</dbReference>
<sequence length="174" mass="19963">MEAIFLREASYWIERLHMVPHPEGGYFVENFSSKEKMETFDGRLRKTYSSIYFLLEPSSPSHFHRLKSDEVWYYHAGDPLTVHIIHLDGVYEAIEIGPDLDAGQKLSTVVPAGAIFGSSVYANYALVSCVVSPGFEYEDFELFTQAELLADYPQHEQIIRQLAYENMPKESEND</sequence>
<dbReference type="EMBL" id="CP031092">
    <property type="protein sequence ID" value="AXF55238.1"/>
    <property type="molecule type" value="Genomic_DNA"/>
</dbReference>
<proteinExistence type="predicted"/>
<reference evidence="2 3" key="1">
    <citation type="journal article" date="2018" name="J. Microbiol.">
        <title>Salicibibacter kimchii gen. nov., sp. nov., a moderately halophilic and alkalitolerant bacterium in the family Bacillaceae, isolated from kimchi.</title>
        <authorList>
            <person name="Jang J.Y."/>
            <person name="Oh Y.J."/>
            <person name="Lim S.K."/>
            <person name="Park H.K."/>
            <person name="Lee C."/>
            <person name="Kim J.Y."/>
            <person name="Lee M.A."/>
            <person name="Choi H.J."/>
        </authorList>
    </citation>
    <scope>NUCLEOTIDE SEQUENCE [LARGE SCALE GENOMIC DNA]</scope>
    <source>
        <strain evidence="2 3">NKC1-1</strain>
    </source>
</reference>
<gene>
    <name evidence="2" type="ORF">DT065_03850</name>
</gene>
<evidence type="ECO:0000313" key="3">
    <source>
        <dbReference type="Proteomes" id="UP000252100"/>
    </source>
</evidence>
<dbReference type="Proteomes" id="UP000252100">
    <property type="component" value="Chromosome"/>
</dbReference>
<feature type="domain" description="DUF985" evidence="1">
    <location>
        <begin position="11"/>
        <end position="143"/>
    </location>
</feature>
<evidence type="ECO:0000259" key="1">
    <source>
        <dbReference type="Pfam" id="PF06172"/>
    </source>
</evidence>
<organism evidence="2 3">
    <name type="scientific">Salicibibacter kimchii</name>
    <dbReference type="NCBI Taxonomy" id="2099786"/>
    <lineage>
        <taxon>Bacteria</taxon>
        <taxon>Bacillati</taxon>
        <taxon>Bacillota</taxon>
        <taxon>Bacilli</taxon>
        <taxon>Bacillales</taxon>
        <taxon>Bacillaceae</taxon>
        <taxon>Salicibibacter</taxon>
    </lineage>
</organism>